<evidence type="ECO:0000256" key="2">
    <source>
        <dbReference type="ARBA" id="ARBA00006490"/>
    </source>
</evidence>
<dbReference type="FunFam" id="3.40.640.10:FF:000084">
    <property type="entry name" value="IscS-like cysteine desulfurase"/>
    <property type="match status" value="1"/>
</dbReference>
<gene>
    <name evidence="8" type="ORF">BC6307_16995</name>
</gene>
<dbReference type="GO" id="GO:0051536">
    <property type="term" value="F:iron-sulfur cluster binding"/>
    <property type="evidence" value="ECO:0007669"/>
    <property type="project" value="UniProtKB-KW"/>
</dbReference>
<evidence type="ECO:0000256" key="1">
    <source>
        <dbReference type="ARBA" id="ARBA00001933"/>
    </source>
</evidence>
<dbReference type="InterPro" id="IPR000192">
    <property type="entry name" value="Aminotrans_V_dom"/>
</dbReference>
<evidence type="ECO:0000256" key="5">
    <source>
        <dbReference type="ARBA" id="ARBA00023004"/>
    </source>
</evidence>
<keyword evidence="4" id="KW-0663">Pyridoxal phosphate</keyword>
<evidence type="ECO:0000256" key="3">
    <source>
        <dbReference type="ARBA" id="ARBA00022723"/>
    </source>
</evidence>
<dbReference type="Gene3D" id="1.10.260.50">
    <property type="match status" value="1"/>
</dbReference>
<feature type="domain" description="Aminotransferase class V" evidence="7">
    <location>
        <begin position="2"/>
        <end position="362"/>
    </location>
</feature>
<evidence type="ECO:0000259" key="7">
    <source>
        <dbReference type="Pfam" id="PF00266"/>
    </source>
</evidence>
<dbReference type="PANTHER" id="PTHR11601:SF50">
    <property type="entry name" value="CYSTEINE DESULFURASE ISCS 2-RELATED"/>
    <property type="match status" value="1"/>
</dbReference>
<organism evidence="8 9">
    <name type="scientific">Sutcliffiella cohnii</name>
    <dbReference type="NCBI Taxonomy" id="33932"/>
    <lineage>
        <taxon>Bacteria</taxon>
        <taxon>Bacillati</taxon>
        <taxon>Bacillota</taxon>
        <taxon>Bacilli</taxon>
        <taxon>Bacillales</taxon>
        <taxon>Bacillaceae</taxon>
        <taxon>Sutcliffiella</taxon>
    </lineage>
</organism>
<name>A0A223KTN8_9BACI</name>
<dbReference type="RefSeq" id="WP_066413129.1">
    <property type="nucleotide sequence ID" value="NZ_CP018866.1"/>
</dbReference>
<protein>
    <submittedName>
        <fullName evidence="8">Cysteine desulfurase NifS</fullName>
    </submittedName>
</protein>
<dbReference type="STRING" id="1314751.GCA_001591425_01083"/>
<evidence type="ECO:0000313" key="8">
    <source>
        <dbReference type="EMBL" id="AST92861.1"/>
    </source>
</evidence>
<keyword evidence="9" id="KW-1185">Reference proteome</keyword>
<keyword evidence="5" id="KW-0408">Iron</keyword>
<dbReference type="PIRSF" id="PIRSF005572">
    <property type="entry name" value="NifS"/>
    <property type="match status" value="1"/>
</dbReference>
<dbReference type="GO" id="GO:0031071">
    <property type="term" value="F:cysteine desulfurase activity"/>
    <property type="evidence" value="ECO:0007669"/>
    <property type="project" value="UniProtKB-ARBA"/>
</dbReference>
<sequence>MIYLDNSATTKPYEEVLQSYIKVADDYFSNPSSLHRFGGDAEKLLQQARESVAKLLNVHSKEIIFTSGGTEGNNIAIKGTALRNEQRGRHIVTTEIEHPSVSEACQQLEQLGFEITYLPVTEDGLVSLDVLKESLRPDTILVSIIHVNNETGVVQPVEEIGKIIKAHSSAIYHVDHVQGITKVPLNFKNSYIDLCTMSAHKFHGLKGNGILYIKQGTKLSPLFGGGNQELTLRSGTENVAGIVSMAKALRLSLEKFKLESNKLMEIKTYLINNLLTVPDVIVNTPTKSAPHIVNFSVPGIKAEVLIHSLGKENIFVSTTSACSSKRKAPSKTLIAMGKPKEEAETALRVSLSYSNTMEEAKLFLEVLTKSIKQIQQVTRL</sequence>
<keyword evidence="6" id="KW-0411">Iron-sulfur</keyword>
<evidence type="ECO:0000256" key="6">
    <source>
        <dbReference type="ARBA" id="ARBA00023014"/>
    </source>
</evidence>
<dbReference type="SUPFAM" id="SSF53383">
    <property type="entry name" value="PLP-dependent transferases"/>
    <property type="match status" value="1"/>
</dbReference>
<dbReference type="KEGG" id="bcoh:BC6307_16995"/>
<dbReference type="GO" id="GO:0046872">
    <property type="term" value="F:metal ion binding"/>
    <property type="evidence" value="ECO:0007669"/>
    <property type="project" value="UniProtKB-KW"/>
</dbReference>
<dbReference type="Gene3D" id="3.40.640.10">
    <property type="entry name" value="Type I PLP-dependent aspartate aminotransferase-like (Major domain)"/>
    <property type="match status" value="1"/>
</dbReference>
<dbReference type="Pfam" id="PF00266">
    <property type="entry name" value="Aminotran_5"/>
    <property type="match status" value="1"/>
</dbReference>
<dbReference type="Proteomes" id="UP000215224">
    <property type="component" value="Chromosome"/>
</dbReference>
<dbReference type="EMBL" id="CP018866">
    <property type="protein sequence ID" value="AST92861.1"/>
    <property type="molecule type" value="Genomic_DNA"/>
</dbReference>
<accession>A0A223KTN8</accession>
<reference evidence="8 9" key="1">
    <citation type="submission" date="2016-12" db="EMBL/GenBank/DDBJ databases">
        <title>The whole genome sequencing and assembly of Bacillus cohnii DSM 6307T strain.</title>
        <authorList>
            <person name="Lee Y.-J."/>
            <person name="Yi H."/>
            <person name="Bahn Y.-S."/>
            <person name="Kim J.F."/>
            <person name="Lee D.-W."/>
        </authorList>
    </citation>
    <scope>NUCLEOTIDE SEQUENCE [LARGE SCALE GENOMIC DNA]</scope>
    <source>
        <strain evidence="8 9">DSM 6307</strain>
    </source>
</reference>
<dbReference type="AlphaFoldDB" id="A0A223KTN8"/>
<dbReference type="PANTHER" id="PTHR11601">
    <property type="entry name" value="CYSTEINE DESULFURYLASE FAMILY MEMBER"/>
    <property type="match status" value="1"/>
</dbReference>
<dbReference type="Gene3D" id="3.90.1150.10">
    <property type="entry name" value="Aspartate Aminotransferase, domain 1"/>
    <property type="match status" value="1"/>
</dbReference>
<dbReference type="InterPro" id="IPR015424">
    <property type="entry name" value="PyrdxlP-dep_Trfase"/>
</dbReference>
<evidence type="ECO:0000256" key="4">
    <source>
        <dbReference type="ARBA" id="ARBA00022898"/>
    </source>
</evidence>
<dbReference type="InterPro" id="IPR016454">
    <property type="entry name" value="Cysteine_dSase"/>
</dbReference>
<dbReference type="NCBIfam" id="NF002806">
    <property type="entry name" value="PRK02948.1"/>
    <property type="match status" value="1"/>
</dbReference>
<comment type="cofactor">
    <cofactor evidence="1">
        <name>pyridoxal 5'-phosphate</name>
        <dbReference type="ChEBI" id="CHEBI:597326"/>
    </cofactor>
</comment>
<dbReference type="InterPro" id="IPR015421">
    <property type="entry name" value="PyrdxlP-dep_Trfase_major"/>
</dbReference>
<dbReference type="InterPro" id="IPR015422">
    <property type="entry name" value="PyrdxlP-dep_Trfase_small"/>
</dbReference>
<comment type="similarity">
    <text evidence="2">Belongs to the class-V pyridoxal-phosphate-dependent aminotransferase family. NifS/IscS subfamily.</text>
</comment>
<keyword evidence="3" id="KW-0479">Metal-binding</keyword>
<proteinExistence type="inferred from homology"/>
<evidence type="ECO:0000313" key="9">
    <source>
        <dbReference type="Proteomes" id="UP000215224"/>
    </source>
</evidence>